<dbReference type="Proteomes" id="UP001558613">
    <property type="component" value="Unassembled WGS sequence"/>
</dbReference>
<name>A0ABR3MS42_9TELE</name>
<protein>
    <submittedName>
        <fullName evidence="1">Uncharacterized protein</fullName>
    </submittedName>
</protein>
<comment type="caution">
    <text evidence="1">The sequence shown here is derived from an EMBL/GenBank/DDBJ whole genome shotgun (WGS) entry which is preliminary data.</text>
</comment>
<keyword evidence="2" id="KW-1185">Reference proteome</keyword>
<proteinExistence type="predicted"/>
<reference evidence="1 2" key="1">
    <citation type="submission" date="2023-09" db="EMBL/GenBank/DDBJ databases">
        <authorList>
            <person name="Wang M."/>
        </authorList>
    </citation>
    <scope>NUCLEOTIDE SEQUENCE [LARGE SCALE GENOMIC DNA]</scope>
    <source>
        <strain evidence="1">GT-2023</strain>
        <tissue evidence="1">Liver</tissue>
    </source>
</reference>
<dbReference type="EMBL" id="JAYMGO010000009">
    <property type="protein sequence ID" value="KAL1267449.1"/>
    <property type="molecule type" value="Genomic_DNA"/>
</dbReference>
<gene>
    <name evidence="1" type="ORF">QQF64_032812</name>
</gene>
<sequence>MDVASAEDWHCCHQPLTLLSSRECLQNKATANTPLLKWAQSRTCPCPRLTFDLTSDSVVRRLQPYDIILQQMLWKRNTVPLCLLCGRTLP</sequence>
<accession>A0ABR3MS42</accession>
<evidence type="ECO:0000313" key="1">
    <source>
        <dbReference type="EMBL" id="KAL1267449.1"/>
    </source>
</evidence>
<evidence type="ECO:0000313" key="2">
    <source>
        <dbReference type="Proteomes" id="UP001558613"/>
    </source>
</evidence>
<organism evidence="1 2">
    <name type="scientific">Cirrhinus molitorella</name>
    <name type="common">mud carp</name>
    <dbReference type="NCBI Taxonomy" id="172907"/>
    <lineage>
        <taxon>Eukaryota</taxon>
        <taxon>Metazoa</taxon>
        <taxon>Chordata</taxon>
        <taxon>Craniata</taxon>
        <taxon>Vertebrata</taxon>
        <taxon>Euteleostomi</taxon>
        <taxon>Actinopterygii</taxon>
        <taxon>Neopterygii</taxon>
        <taxon>Teleostei</taxon>
        <taxon>Ostariophysi</taxon>
        <taxon>Cypriniformes</taxon>
        <taxon>Cyprinidae</taxon>
        <taxon>Labeoninae</taxon>
        <taxon>Labeonini</taxon>
        <taxon>Cirrhinus</taxon>
    </lineage>
</organism>